<dbReference type="RefSeq" id="WP_262896665.1">
    <property type="nucleotide sequence ID" value="NZ_BAABAX010000001.1"/>
</dbReference>
<evidence type="ECO:0000313" key="6">
    <source>
        <dbReference type="Proteomes" id="UP000651057"/>
    </source>
</evidence>
<comment type="caution">
    <text evidence="5">The sequence shown here is derived from an EMBL/GenBank/DDBJ whole genome shotgun (WGS) entry which is preliminary data.</text>
</comment>
<dbReference type="CDD" id="cd07341">
    <property type="entry name" value="M56_BlaR1_MecR1_like"/>
    <property type="match status" value="1"/>
</dbReference>
<evidence type="ECO:0000256" key="1">
    <source>
        <dbReference type="SAM" id="Coils"/>
    </source>
</evidence>
<keyword evidence="3" id="KW-1133">Transmembrane helix</keyword>
<proteinExistence type="predicted"/>
<evidence type="ECO:0000259" key="4">
    <source>
        <dbReference type="Pfam" id="PF05569"/>
    </source>
</evidence>
<feature type="transmembrane region" description="Helical" evidence="3">
    <location>
        <begin position="168"/>
        <end position="187"/>
    </location>
</feature>
<dbReference type="AlphaFoldDB" id="A0A937D6G7"/>
<dbReference type="PANTHER" id="PTHR34978:SF3">
    <property type="entry name" value="SLR0241 PROTEIN"/>
    <property type="match status" value="1"/>
</dbReference>
<organism evidence="5 6">
    <name type="scientific">Aquimarina mytili</name>
    <dbReference type="NCBI Taxonomy" id="874423"/>
    <lineage>
        <taxon>Bacteria</taxon>
        <taxon>Pseudomonadati</taxon>
        <taxon>Bacteroidota</taxon>
        <taxon>Flavobacteriia</taxon>
        <taxon>Flavobacteriales</taxon>
        <taxon>Flavobacteriaceae</taxon>
        <taxon>Aquimarina</taxon>
    </lineage>
</organism>
<keyword evidence="6" id="KW-1185">Reference proteome</keyword>
<feature type="region of interest" description="Disordered" evidence="2">
    <location>
        <begin position="563"/>
        <end position="623"/>
    </location>
</feature>
<feature type="domain" description="Peptidase M56" evidence="4">
    <location>
        <begin position="14"/>
        <end position="244"/>
    </location>
</feature>
<dbReference type="Proteomes" id="UP000651057">
    <property type="component" value="Unassembled WGS sequence"/>
</dbReference>
<sequence length="623" mass="72101">MFLLWGFYVLFLERENMHYTKRFYLLFSVIFALLIPLITFTYTTNIQVEPPIIQEPSAATIILPNAAPVVESSTDYVTILLYCMYSIGVLIFGFRFIKNLKNLTQRINDNEQLKESSHTNVLISDTIVPYTFLRYIFLPKKEYQEQNIPEEVLLHEKTHVIQKHTLDILFIEILQVIFWFNPLFFWIKKSIKLNHEFLADYTVLKRQYSLQTYMNLLVTYPNNSNQVELASPINYSLTKKRIVMMSKQFSQTRAAARLLLLLPILLGCMLLFNNEIIAQQKNVSYTKTSQDIDPDKKIKIRVKNEQITVNGTATKLANFAKVIDEKTKQWNNNQLTDFQFDVQIMDSDDAFVQKLNTEYRKTRLYSANPDSHDLIPPAPPIPEIPNIKTGVIPPPPSVPKTIHVDENTITPPVPPKVPSPPVYPDVEVEIDEVEASVEETELARIEAEMARVEAAVEREYALANMHEVEVYAKEAAEIARKSAMLRATQAREQAEQARAIAMEAAHRAADESHKHRDLAMRHAEMSRLEAEKVREMAMRESRIARDRVLHDREKLHEEVRAAAEQARKHAEKARKEAIEEAKKVRKEARKIADAARKEARKEIEKARKEREKARKKAEKARKE</sequence>
<keyword evidence="1" id="KW-0175">Coiled coil</keyword>
<name>A0A937D6G7_9FLAO</name>
<evidence type="ECO:0000313" key="5">
    <source>
        <dbReference type="EMBL" id="MBL0682120.1"/>
    </source>
</evidence>
<feature type="transmembrane region" description="Helical" evidence="3">
    <location>
        <begin position="254"/>
        <end position="272"/>
    </location>
</feature>
<keyword evidence="3" id="KW-0472">Membrane</keyword>
<feature type="compositionally biased region" description="Basic and acidic residues" evidence="2">
    <location>
        <begin position="589"/>
        <end position="612"/>
    </location>
</feature>
<dbReference type="CDD" id="cd06503">
    <property type="entry name" value="ATP-synt_Fo_b"/>
    <property type="match status" value="1"/>
</dbReference>
<dbReference type="EMBL" id="JAERQJ010000001">
    <property type="protein sequence ID" value="MBL0682120.1"/>
    <property type="molecule type" value="Genomic_DNA"/>
</dbReference>
<evidence type="ECO:0000256" key="2">
    <source>
        <dbReference type="SAM" id="MobiDB-lite"/>
    </source>
</evidence>
<accession>A0A937D6G7</accession>
<dbReference type="Pfam" id="PF05569">
    <property type="entry name" value="Peptidase_M56"/>
    <property type="match status" value="1"/>
</dbReference>
<dbReference type="InterPro" id="IPR008756">
    <property type="entry name" value="Peptidase_M56"/>
</dbReference>
<feature type="transmembrane region" description="Helical" evidence="3">
    <location>
        <begin position="76"/>
        <end position="97"/>
    </location>
</feature>
<feature type="coiled-coil region" evidence="1">
    <location>
        <begin position="430"/>
        <end position="462"/>
    </location>
</feature>
<gene>
    <name evidence="5" type="ORF">JJQ60_01190</name>
</gene>
<reference evidence="5" key="1">
    <citation type="submission" date="2021-01" db="EMBL/GenBank/DDBJ databases">
        <authorList>
            <person name="Zhong Y.L."/>
        </authorList>
    </citation>
    <scope>NUCLEOTIDE SEQUENCE</scope>
    <source>
        <strain evidence="5">KCTC 23302</strain>
    </source>
</reference>
<protein>
    <recommendedName>
        <fullName evidence="4">Peptidase M56 domain-containing protein</fullName>
    </recommendedName>
</protein>
<feature type="compositionally biased region" description="Basic and acidic residues" evidence="2">
    <location>
        <begin position="563"/>
        <end position="582"/>
    </location>
</feature>
<feature type="transmembrane region" description="Helical" evidence="3">
    <location>
        <begin position="23"/>
        <end position="42"/>
    </location>
</feature>
<evidence type="ECO:0000256" key="3">
    <source>
        <dbReference type="SAM" id="Phobius"/>
    </source>
</evidence>
<keyword evidence="3" id="KW-0812">Transmembrane</keyword>
<dbReference type="PANTHER" id="PTHR34978">
    <property type="entry name" value="POSSIBLE SENSOR-TRANSDUCER PROTEIN BLAR"/>
    <property type="match status" value="1"/>
</dbReference>
<dbReference type="InterPro" id="IPR052173">
    <property type="entry name" value="Beta-lactam_resp_regulator"/>
</dbReference>
<feature type="compositionally biased region" description="Basic residues" evidence="2">
    <location>
        <begin position="613"/>
        <end position="623"/>
    </location>
</feature>